<dbReference type="EMBL" id="AY923219">
    <property type="protein sequence ID" value="AAX19070.1"/>
    <property type="molecule type" value="Genomic_DNA"/>
</dbReference>
<dbReference type="GO" id="GO:0043531">
    <property type="term" value="F:ADP binding"/>
    <property type="evidence" value="ECO:0007669"/>
    <property type="project" value="InterPro"/>
</dbReference>
<feature type="non-terminal residue" evidence="2">
    <location>
        <position position="181"/>
    </location>
</feature>
<feature type="non-terminal residue" evidence="2">
    <location>
        <position position="1"/>
    </location>
</feature>
<dbReference type="InterPro" id="IPR002182">
    <property type="entry name" value="NB-ARC"/>
</dbReference>
<dbReference type="AlphaFoldDB" id="Q1RN52"/>
<dbReference type="Pfam" id="PF00931">
    <property type="entry name" value="NB-ARC"/>
    <property type="match status" value="1"/>
</dbReference>
<dbReference type="PANTHER" id="PTHR36766">
    <property type="entry name" value="PLANT BROAD-SPECTRUM MILDEW RESISTANCE PROTEIN RPW8"/>
    <property type="match status" value="1"/>
</dbReference>
<sequence length="181" mass="20530">GGSGKTTLAKLVYNDQRVARKFERIWVWVSNIFDEVRVTREILDVVTLASHEGSRKRESYDGVSNYSKLLELLKKHMACLSKKFLLVLDDVNDCMDDSRWKDLIDALGSSCRKGNVIIVTVRNLAVAKRFGTVEPLELRALKDDDFWSLFKACAFGDNNYEEHLDIVHQIAVKLKGNPLAA</sequence>
<dbReference type="SUPFAM" id="SSF52540">
    <property type="entry name" value="P-loop containing nucleoside triphosphate hydrolases"/>
    <property type="match status" value="1"/>
</dbReference>
<protein>
    <submittedName>
        <fullName evidence="2">Resistance protein</fullName>
    </submittedName>
</protein>
<reference evidence="2" key="1">
    <citation type="journal article" date="2006" name="Physiol. Plantarum">
        <title>Isolation, characterization and evolutionary analysis of resistance gene analogs in annual ryegrass, perennial ryegrass and their hybrid.</title>
        <authorList>
            <person name="Li J."/>
            <person name="Xu Y."/>
            <person name="Fei S."/>
            <person name="Li L."/>
        </authorList>
    </citation>
    <scope>NUCLEOTIDE SEQUENCE</scope>
</reference>
<proteinExistence type="predicted"/>
<organism evidence="2">
    <name type="scientific">Lolium perenne</name>
    <name type="common">Perennial ryegrass</name>
    <dbReference type="NCBI Taxonomy" id="4522"/>
    <lineage>
        <taxon>Eukaryota</taxon>
        <taxon>Viridiplantae</taxon>
        <taxon>Streptophyta</taxon>
        <taxon>Embryophyta</taxon>
        <taxon>Tracheophyta</taxon>
        <taxon>Spermatophyta</taxon>
        <taxon>Magnoliopsida</taxon>
        <taxon>Liliopsida</taxon>
        <taxon>Poales</taxon>
        <taxon>Poaceae</taxon>
        <taxon>BOP clade</taxon>
        <taxon>Pooideae</taxon>
        <taxon>Poodae</taxon>
        <taxon>Poeae</taxon>
        <taxon>Poeae Chloroplast Group 2 (Poeae type)</taxon>
        <taxon>Loliodinae</taxon>
        <taxon>Loliinae</taxon>
        <taxon>Lolium</taxon>
    </lineage>
</organism>
<feature type="domain" description="NB-ARC" evidence="1">
    <location>
        <begin position="1"/>
        <end position="156"/>
    </location>
</feature>
<accession>Q1RN52</accession>
<evidence type="ECO:0000313" key="2">
    <source>
        <dbReference type="EMBL" id="AAX19070.1"/>
    </source>
</evidence>
<dbReference type="PANTHER" id="PTHR36766:SF73">
    <property type="entry name" value="NB-ARC DOMAIN-CONTAINING PROTEIN"/>
    <property type="match status" value="1"/>
</dbReference>
<dbReference type="Gene3D" id="3.40.50.300">
    <property type="entry name" value="P-loop containing nucleotide triphosphate hydrolases"/>
    <property type="match status" value="1"/>
</dbReference>
<name>Q1RN52_LOLPR</name>
<dbReference type="InterPro" id="IPR027417">
    <property type="entry name" value="P-loop_NTPase"/>
</dbReference>
<evidence type="ECO:0000259" key="1">
    <source>
        <dbReference type="Pfam" id="PF00931"/>
    </source>
</evidence>